<proteinExistence type="predicted"/>
<dbReference type="PANTHER" id="PTHR28653:SF1">
    <property type="entry name" value="ATPASE SWSAP1"/>
    <property type="match status" value="1"/>
</dbReference>
<accession>A0AAW1QLF8</accession>
<dbReference type="Gene3D" id="3.40.50.300">
    <property type="entry name" value="P-loop containing nucleotide triphosphate hydrolases"/>
    <property type="match status" value="1"/>
</dbReference>
<dbReference type="GO" id="GO:0003697">
    <property type="term" value="F:single-stranded DNA binding"/>
    <property type="evidence" value="ECO:0007669"/>
    <property type="project" value="TreeGrafter"/>
</dbReference>
<dbReference type="GO" id="GO:0097196">
    <property type="term" value="C:Shu complex"/>
    <property type="evidence" value="ECO:0007669"/>
    <property type="project" value="TreeGrafter"/>
</dbReference>
<comment type="caution">
    <text evidence="1">The sequence shown here is derived from an EMBL/GenBank/DDBJ whole genome shotgun (WGS) entry which is preliminary data.</text>
</comment>
<dbReference type="Proteomes" id="UP001445335">
    <property type="component" value="Unassembled WGS sequence"/>
</dbReference>
<organism evidence="1 2">
    <name type="scientific">Elliptochloris bilobata</name>
    <dbReference type="NCBI Taxonomy" id="381761"/>
    <lineage>
        <taxon>Eukaryota</taxon>
        <taxon>Viridiplantae</taxon>
        <taxon>Chlorophyta</taxon>
        <taxon>core chlorophytes</taxon>
        <taxon>Trebouxiophyceae</taxon>
        <taxon>Trebouxiophyceae incertae sedis</taxon>
        <taxon>Elliptochloris clade</taxon>
        <taxon>Elliptochloris</taxon>
    </lineage>
</organism>
<sequence>MAINLSDFLSARQDVRLQAELARLPSFPEHLQHFLVTGPERSGKTSILFHFAHSKAAGGNKVVFICKRAKLEQVPPLLPHGGDVKDPAYSNVQMRYLDTMAELRRYAACFHLLEAPPSALVVDDISDFLDSRILDRRMREADLVKTLALLHNAVTSVRRKGGAAGHTCVLLVSDTSPADSPHAVYLFKRWLPLTFAIKRAPCLRTAARQAGDLEFALLPAAAEAHALAPGCLSQLHFSLASHSALVLTSVTASHQPGPPSDALAFL</sequence>
<dbReference type="PANTHER" id="PTHR28653">
    <property type="match status" value="1"/>
</dbReference>
<gene>
    <name evidence="1" type="ORF">WJX81_001571</name>
</gene>
<dbReference type="GO" id="GO:0000724">
    <property type="term" value="P:double-strand break repair via homologous recombination"/>
    <property type="evidence" value="ECO:0007669"/>
    <property type="project" value="TreeGrafter"/>
</dbReference>
<dbReference type="EMBL" id="JALJOU010000089">
    <property type="protein sequence ID" value="KAK9822228.1"/>
    <property type="molecule type" value="Genomic_DNA"/>
</dbReference>
<dbReference type="InterPro" id="IPR027417">
    <property type="entry name" value="P-loop_NTPase"/>
</dbReference>
<dbReference type="AlphaFoldDB" id="A0AAW1QLF8"/>
<reference evidence="1 2" key="1">
    <citation type="journal article" date="2024" name="Nat. Commun.">
        <title>Phylogenomics reveals the evolutionary origins of lichenization in chlorophyte algae.</title>
        <authorList>
            <person name="Puginier C."/>
            <person name="Libourel C."/>
            <person name="Otte J."/>
            <person name="Skaloud P."/>
            <person name="Haon M."/>
            <person name="Grisel S."/>
            <person name="Petersen M."/>
            <person name="Berrin J.G."/>
            <person name="Delaux P.M."/>
            <person name="Dal Grande F."/>
            <person name="Keller J."/>
        </authorList>
    </citation>
    <scope>NUCLEOTIDE SEQUENCE [LARGE SCALE GENOMIC DNA]</scope>
    <source>
        <strain evidence="1 2">SAG 245.80</strain>
    </source>
</reference>
<evidence type="ECO:0000313" key="1">
    <source>
        <dbReference type="EMBL" id="KAK9822228.1"/>
    </source>
</evidence>
<dbReference type="SUPFAM" id="SSF52540">
    <property type="entry name" value="P-loop containing nucleoside triphosphate hydrolases"/>
    <property type="match status" value="1"/>
</dbReference>
<name>A0AAW1QLF8_9CHLO</name>
<keyword evidence="2" id="KW-1185">Reference proteome</keyword>
<evidence type="ECO:0000313" key="2">
    <source>
        <dbReference type="Proteomes" id="UP001445335"/>
    </source>
</evidence>
<dbReference type="CDD" id="cd01120">
    <property type="entry name" value="RecA-like_superfamily"/>
    <property type="match status" value="1"/>
</dbReference>
<protein>
    <submittedName>
        <fullName evidence="1">Uncharacterized protein</fullName>
    </submittedName>
</protein>